<organism evidence="1">
    <name type="scientific">marine metagenome</name>
    <dbReference type="NCBI Taxonomy" id="408172"/>
    <lineage>
        <taxon>unclassified sequences</taxon>
        <taxon>metagenomes</taxon>
        <taxon>ecological metagenomes</taxon>
    </lineage>
</organism>
<reference evidence="1" key="1">
    <citation type="submission" date="2018-05" db="EMBL/GenBank/DDBJ databases">
        <authorList>
            <person name="Lanie J.A."/>
            <person name="Ng W.-L."/>
            <person name="Kazmierczak K.M."/>
            <person name="Andrzejewski T.M."/>
            <person name="Davidsen T.M."/>
            <person name="Wayne K.J."/>
            <person name="Tettelin H."/>
            <person name="Glass J.I."/>
            <person name="Rusch D."/>
            <person name="Podicherti R."/>
            <person name="Tsui H.-C.T."/>
            <person name="Winkler M.E."/>
        </authorList>
    </citation>
    <scope>NUCLEOTIDE SEQUENCE</scope>
</reference>
<feature type="non-terminal residue" evidence="1">
    <location>
        <position position="27"/>
    </location>
</feature>
<accession>A0A383DV85</accession>
<evidence type="ECO:0000313" key="1">
    <source>
        <dbReference type="EMBL" id="SVE47758.1"/>
    </source>
</evidence>
<evidence type="ECO:0008006" key="2">
    <source>
        <dbReference type="Google" id="ProtNLM"/>
    </source>
</evidence>
<sequence length="27" mass="2718">MGGFDVTYAGAFGAGLLSFLSPCILPL</sequence>
<dbReference type="AlphaFoldDB" id="A0A383DV85"/>
<gene>
    <name evidence="1" type="ORF">METZ01_LOCUS500612</name>
</gene>
<proteinExistence type="predicted"/>
<name>A0A383DV85_9ZZZZ</name>
<protein>
    <recommendedName>
        <fullName evidence="2">Cytochrome C biogenesis protein transmembrane domain-containing protein</fullName>
    </recommendedName>
</protein>
<dbReference type="EMBL" id="UINC01220023">
    <property type="protein sequence ID" value="SVE47758.1"/>
    <property type="molecule type" value="Genomic_DNA"/>
</dbReference>